<dbReference type="SUPFAM" id="SSF50978">
    <property type="entry name" value="WD40 repeat-like"/>
    <property type="match status" value="1"/>
</dbReference>
<dbReference type="Bgee" id="ENSPANG00000023897">
    <property type="expression patterns" value="Expressed in aorta and 56 other cell types or tissues"/>
</dbReference>
<dbReference type="Ensembl" id="ENSPANT00000007058.3">
    <property type="protein sequence ID" value="ENSPANP00000006294.3"/>
    <property type="gene ID" value="ENSPANG00000023897.3"/>
</dbReference>
<dbReference type="GO" id="GO:0001650">
    <property type="term" value="C:fibrillar center"/>
    <property type="evidence" value="ECO:0007669"/>
    <property type="project" value="Ensembl"/>
</dbReference>
<dbReference type="InterPro" id="IPR015943">
    <property type="entry name" value="WD40/YVTN_repeat-like_dom_sf"/>
</dbReference>
<feature type="region of interest" description="Disordered" evidence="1">
    <location>
        <begin position="768"/>
        <end position="906"/>
    </location>
</feature>
<dbReference type="AlphaFoldDB" id="A0A096N1V7"/>
<dbReference type="PANTHER" id="PTHR15319">
    <property type="entry name" value="TATA BOX-BINDING PROTEIN ASSOCIATED FACTOR RNA POLYMERASE I SUBUNIT C"/>
    <property type="match status" value="1"/>
</dbReference>
<feature type="compositionally biased region" description="Basic residues" evidence="1">
    <location>
        <begin position="897"/>
        <end position="906"/>
    </location>
</feature>
<feature type="compositionally biased region" description="Polar residues" evidence="1">
    <location>
        <begin position="871"/>
        <end position="896"/>
    </location>
</feature>
<dbReference type="STRING" id="9555.ENSPANP00000006294"/>
<feature type="domain" description="TAF1C helical bundle" evidence="3">
    <location>
        <begin position="592"/>
        <end position="801"/>
    </location>
</feature>
<dbReference type="GO" id="GO:0001181">
    <property type="term" value="F:RNA polymerase I general transcription initiation factor activity"/>
    <property type="evidence" value="ECO:0007669"/>
    <property type="project" value="Ensembl"/>
</dbReference>
<dbReference type="Proteomes" id="UP000028761">
    <property type="component" value="Chromosome 18"/>
</dbReference>
<dbReference type="InterPro" id="IPR038801">
    <property type="entry name" value="TAF1C"/>
</dbReference>
<gene>
    <name evidence="5" type="primary">TAF1C</name>
</gene>
<dbReference type="Gene3D" id="2.130.10.10">
    <property type="entry name" value="YVTN repeat-like/Quinoprotein amine dehydrogenase"/>
    <property type="match status" value="1"/>
</dbReference>
<evidence type="ECO:0000259" key="3">
    <source>
        <dbReference type="Pfam" id="PF20642"/>
    </source>
</evidence>
<dbReference type="GeneTree" id="ENSGT00390000010767"/>
<evidence type="ECO:0000313" key="6">
    <source>
        <dbReference type="Proteomes" id="UP000028761"/>
    </source>
</evidence>
<dbReference type="eggNOG" id="ENOG502QTCT">
    <property type="taxonomic scope" value="Eukaryota"/>
</dbReference>
<reference evidence="5 6" key="1">
    <citation type="submission" date="2012-03" db="EMBL/GenBank/DDBJ databases">
        <title>Whole Genome Assembly of Papio anubis.</title>
        <authorList>
            <person name="Liu Y.L."/>
            <person name="Abraham K.A."/>
            <person name="Akbar H.A."/>
            <person name="Ali S.A."/>
            <person name="Anosike U.A."/>
            <person name="Aqrawi P.A."/>
            <person name="Arias F.A."/>
            <person name="Attaway T.A."/>
            <person name="Awwad R.A."/>
            <person name="Babu C.B."/>
            <person name="Bandaranaike D.B."/>
            <person name="Battles P.B."/>
            <person name="Bell A.B."/>
            <person name="Beltran B.B."/>
            <person name="Berhane-Mersha D.B."/>
            <person name="Bess C.B."/>
            <person name="Bickham C.B."/>
            <person name="Bolden T.B."/>
            <person name="Carter K.C."/>
            <person name="Chau D.C."/>
            <person name="Chavez A.C."/>
            <person name="Clerc-Blankenburg K.C."/>
            <person name="Coyle M.C."/>
            <person name="Dao M.D."/>
            <person name="Davila M.L.D."/>
            <person name="Davy-Carroll L.D."/>
            <person name="Denson S.D."/>
            <person name="Dinh H.D."/>
            <person name="Fernandez S.F."/>
            <person name="Fernando P.F."/>
            <person name="Forbes L.F."/>
            <person name="Francis C.F."/>
            <person name="Francisco L.F."/>
            <person name="Fu Q.F."/>
            <person name="Garcia-Iii R.G."/>
            <person name="Garrett T.G."/>
            <person name="Gross S.G."/>
            <person name="Gubbala S.G."/>
            <person name="Hirani K.H."/>
            <person name="Hogues M.H."/>
            <person name="Hollins B.H."/>
            <person name="Jackson L.J."/>
            <person name="Javaid M.J."/>
            <person name="Jhangiani S.J."/>
            <person name="Johnson A.J."/>
            <person name="Johnson B.J."/>
            <person name="Jones J.J."/>
            <person name="Joshi V.J."/>
            <person name="Kalu J.K."/>
            <person name="Khan N.K."/>
            <person name="Korchina V.K."/>
            <person name="Kovar C.K."/>
            <person name="Lago L.L."/>
            <person name="Lara F.L."/>
            <person name="Le T.-K.L."/>
            <person name="Lee S.L."/>
            <person name="Legall-Iii F.L."/>
            <person name="Lemon S.L."/>
            <person name="Liu J.L."/>
            <person name="Liu Y.-S.L."/>
            <person name="Liyanage D.L."/>
            <person name="Lopez J.L."/>
            <person name="Lorensuhewa L.L."/>
            <person name="Mata R.M."/>
            <person name="Mathew T.M."/>
            <person name="Mercado C.M."/>
            <person name="Mercado I.M."/>
            <person name="Morales K.M."/>
            <person name="Morgan M.M."/>
            <person name="Munidasa M.M."/>
            <person name="Ngo D.N."/>
            <person name="Nguyen L.N."/>
            <person name="Nguyen T.N."/>
            <person name="Nguyen N.N."/>
            <person name="Obregon M.O."/>
            <person name="Okwuonu G.O."/>
            <person name="Ongeri F.O."/>
            <person name="Onwere C.O."/>
            <person name="Osifeso I.O."/>
            <person name="Parra A.P."/>
            <person name="Patil S.P."/>
            <person name="Perez A.P."/>
            <person name="Perez Y.P."/>
            <person name="Pham C.P."/>
            <person name="Pu L.-L.P."/>
            <person name="Puazo M.P."/>
            <person name="Quiroz J.Q."/>
            <person name="Rouhana J.R."/>
            <person name="Ruiz M.R."/>
            <person name="Ruiz S.-J.R."/>
            <person name="Saada N.S."/>
            <person name="Santibanez J.S."/>
            <person name="Scheel M.S."/>
            <person name="Schneider B.S."/>
            <person name="Simmons D.S."/>
            <person name="Sisson I.S."/>
            <person name="Tang L.-Y.T."/>
            <person name="Thornton R.T."/>
            <person name="Tisius J.T."/>
            <person name="Toledanes G.T."/>
            <person name="Trejos Z.T."/>
            <person name="Usmani K.U."/>
            <person name="Varghese R.V."/>
            <person name="Vattathil S.V."/>
            <person name="Vee V.V."/>
            <person name="Walker D.W."/>
            <person name="Weissenberger G.W."/>
            <person name="White C.W."/>
            <person name="Williams A.W."/>
            <person name="Woodworth J.W."/>
            <person name="Wright R.W."/>
            <person name="Zhu Y.Z."/>
            <person name="Han Y.H."/>
            <person name="Newsham I.N."/>
            <person name="Nazareth L.N."/>
            <person name="Worley K.W."/>
            <person name="Muzny D.M."/>
            <person name="Rogers J.R."/>
            <person name="Gibbs R.G."/>
        </authorList>
    </citation>
    <scope>NUCLEOTIDE SEQUENCE [LARGE SCALE GENOMIC DNA]</scope>
</reference>
<proteinExistence type="predicted"/>
<name>A0A096N1V7_PAPAN</name>
<feature type="region of interest" description="Disordered" evidence="1">
    <location>
        <begin position="636"/>
        <end position="666"/>
    </location>
</feature>
<feature type="compositionally biased region" description="Basic and acidic residues" evidence="1">
    <location>
        <begin position="640"/>
        <end position="658"/>
    </location>
</feature>
<evidence type="ECO:0000256" key="1">
    <source>
        <dbReference type="SAM" id="MobiDB-lite"/>
    </source>
</evidence>
<dbReference type="GO" id="GO:0005668">
    <property type="term" value="C:RNA polymerase transcription factor SL1 complex"/>
    <property type="evidence" value="ECO:0007669"/>
    <property type="project" value="Ensembl"/>
</dbReference>
<evidence type="ECO:0000313" key="5">
    <source>
        <dbReference type="Ensembl" id="ENSPANP00000006294.3"/>
    </source>
</evidence>
<dbReference type="Pfam" id="PF20641">
    <property type="entry name" value="TAF1C_beta-prop"/>
    <property type="match status" value="1"/>
</dbReference>
<dbReference type="PANTHER" id="PTHR15319:SF1">
    <property type="entry name" value="TATA BOX-BINDING PROTEIN-ASSOCIATED FACTOR RNA POLYMERASE I SUBUNIT C"/>
    <property type="match status" value="1"/>
</dbReference>
<feature type="domain" description="TAF1C beta-propeller" evidence="2">
    <location>
        <begin position="346"/>
        <end position="482"/>
    </location>
</feature>
<dbReference type="InterPro" id="IPR049087">
    <property type="entry name" value="TAF1C_beta-prop"/>
</dbReference>
<dbReference type="InterPro" id="IPR036322">
    <property type="entry name" value="WD40_repeat_dom_sf"/>
</dbReference>
<dbReference type="OMA" id="CCRRWLK"/>
<dbReference type="InterPro" id="IPR049090">
    <property type="entry name" value="TAF1C_HB"/>
</dbReference>
<sequence length="906" mass="98722">MDFPHSLRPALFMTGPLGLSDIPDLSFMCSWQHALTLPETQPQNSENGALHVTKDLLWEPATPGPLPMLPSLIGESLIPPGSFHTAPPILPAAPTPETFLSLLSLCSLRALGCLQSPRASGCTPVPSPALSVTSSSDPWDPGLTARDLLFRGGYRYRRRPRVVLDVTEQISRFLWDHGDVAFAPLGKLMLENFKLEGAGSRTKKTTVVSVKKLLQDLGGHQPWGCPWAYLSNRQRRFSILGGPILGTSVASHLAELLHEELVLRWEQLLLDEACTGGALAWVPGRTPQFGQLVYPAGGALDRLHFQEVVLSPGDSPQFLGNPGRIQLQGPVRQVVTCTVQGETLLAVRSDYHCAVWKFGKQWQPSLLQAMQVEKGATGISLSPHLPGELAICSRSGAVCLWSPEDGLQQVYKDPETLVFRDSSSWRWADFTAHPRVLTVGDRTGVKMVDTQGPPGCGLLLFRVGAEASCQKGERVLLTQYLGHSSSECLPPTLHLVCTQFSLYLVDERLPLVPMLKWNHGLPSPLLLARLLPPPRPGCVQPLLLGGQGGQLQLLHLAGEGASVPRLAGPPQSLPSRTDSLPAFPLLEPKIQWRLQERLKAPTIGLAAVVPPLPSAPTPGLVLFQLSAAGDVFYQQLRPQADSDHRRDSGPRSDTESDCRAPTASWTSQDTAGCSQWLKALLKVPLAPPVWTAPTFTHRQLLGSIELRREEEEGQRLDVLRKAMAQGRLLLQRDLGSLPAAEPPPAPESGPEDKLSERLGEAWAGRGAAWWERQQGRTSGPGRQPRRPKRRTQLSSTFSLSGHMDPSEDTSPPHSPEWPPADALPQPPMTPPSQELTPDACAQGVPAERRQMLHDYMAKLPPQRGTPGCATTPPSSQASSVWTTRSQQHTPILSGSQRPRKKPRMGF</sequence>
<dbReference type="GO" id="GO:0005654">
    <property type="term" value="C:nucleoplasm"/>
    <property type="evidence" value="ECO:0007669"/>
    <property type="project" value="Ensembl"/>
</dbReference>
<reference evidence="5" key="2">
    <citation type="submission" date="2025-08" db="UniProtKB">
        <authorList>
            <consortium name="Ensembl"/>
        </authorList>
    </citation>
    <scope>IDENTIFICATION</scope>
</reference>
<feature type="domain" description="TAF1C C-terminal" evidence="4">
    <location>
        <begin position="826"/>
        <end position="906"/>
    </location>
</feature>
<feature type="region of interest" description="Disordered" evidence="1">
    <location>
        <begin position="736"/>
        <end position="755"/>
    </location>
</feature>
<reference evidence="5" key="3">
    <citation type="submission" date="2025-09" db="UniProtKB">
        <authorList>
            <consortium name="Ensembl"/>
        </authorList>
    </citation>
    <scope>IDENTIFICATION</scope>
</reference>
<dbReference type="HOGENOM" id="CLU_360905_0_0_1"/>
<evidence type="ECO:0000259" key="2">
    <source>
        <dbReference type="Pfam" id="PF20641"/>
    </source>
</evidence>
<protein>
    <submittedName>
        <fullName evidence="5">TATA-box binding protein associated factor, RNA polymerase I subunit C</fullName>
    </submittedName>
</protein>
<dbReference type="InterPro" id="IPR049089">
    <property type="entry name" value="TAF1C_C"/>
</dbReference>
<keyword evidence="6" id="KW-1185">Reference proteome</keyword>
<dbReference type="Pfam" id="PF20642">
    <property type="entry name" value="TAF1C_HB"/>
    <property type="match status" value="1"/>
</dbReference>
<dbReference type="GO" id="GO:0001164">
    <property type="term" value="F:RNA polymerase I core promoter sequence-specific DNA binding"/>
    <property type="evidence" value="ECO:0007669"/>
    <property type="project" value="Ensembl"/>
</dbReference>
<accession>A0A096N1V7</accession>
<organism evidence="5 6">
    <name type="scientific">Papio anubis</name>
    <name type="common">Olive baboon</name>
    <dbReference type="NCBI Taxonomy" id="9555"/>
    <lineage>
        <taxon>Eukaryota</taxon>
        <taxon>Metazoa</taxon>
        <taxon>Chordata</taxon>
        <taxon>Craniata</taxon>
        <taxon>Vertebrata</taxon>
        <taxon>Euteleostomi</taxon>
        <taxon>Mammalia</taxon>
        <taxon>Eutheria</taxon>
        <taxon>Euarchontoglires</taxon>
        <taxon>Primates</taxon>
        <taxon>Haplorrhini</taxon>
        <taxon>Catarrhini</taxon>
        <taxon>Cercopithecidae</taxon>
        <taxon>Cercopithecinae</taxon>
        <taxon>Papio</taxon>
    </lineage>
</organism>
<dbReference type="Pfam" id="PF20643">
    <property type="entry name" value="TAF1C_C"/>
    <property type="match status" value="1"/>
</dbReference>
<feature type="compositionally biased region" description="Basic and acidic residues" evidence="1">
    <location>
        <begin position="846"/>
        <end position="856"/>
    </location>
</feature>
<evidence type="ECO:0000259" key="4">
    <source>
        <dbReference type="Pfam" id="PF20643"/>
    </source>
</evidence>